<reference evidence="2 3" key="1">
    <citation type="submission" date="2019-03" db="EMBL/GenBank/DDBJ databases">
        <title>Deep-cultivation of Planctomycetes and their phenomic and genomic characterization uncovers novel biology.</title>
        <authorList>
            <person name="Wiegand S."/>
            <person name="Jogler M."/>
            <person name="Boedeker C."/>
            <person name="Pinto D."/>
            <person name="Vollmers J."/>
            <person name="Rivas-Marin E."/>
            <person name="Kohn T."/>
            <person name="Peeters S.H."/>
            <person name="Heuer A."/>
            <person name="Rast P."/>
            <person name="Oberbeckmann S."/>
            <person name="Bunk B."/>
            <person name="Jeske O."/>
            <person name="Meyerdierks A."/>
            <person name="Storesund J.E."/>
            <person name="Kallscheuer N."/>
            <person name="Luecker S."/>
            <person name="Lage O.M."/>
            <person name="Pohl T."/>
            <person name="Merkel B.J."/>
            <person name="Hornburger P."/>
            <person name="Mueller R.-W."/>
            <person name="Bruemmer F."/>
            <person name="Labrenz M."/>
            <person name="Spormann A.M."/>
            <person name="Op den Camp H."/>
            <person name="Overmann J."/>
            <person name="Amann R."/>
            <person name="Jetten M.S.M."/>
            <person name="Mascher T."/>
            <person name="Medema M.H."/>
            <person name="Devos D.P."/>
            <person name="Kaster A.-K."/>
            <person name="Ovreas L."/>
            <person name="Rohde M."/>
            <person name="Galperin M.Y."/>
            <person name="Jogler C."/>
        </authorList>
    </citation>
    <scope>NUCLEOTIDE SEQUENCE [LARGE SCALE GENOMIC DNA]</scope>
    <source>
        <strain evidence="2 3">Enr13</strain>
    </source>
</reference>
<dbReference type="RefSeq" id="WP_145386261.1">
    <property type="nucleotide sequence ID" value="NZ_CP037423.1"/>
</dbReference>
<protein>
    <submittedName>
        <fullName evidence="2">Uncharacterized protein</fullName>
    </submittedName>
</protein>
<dbReference type="KEGG" id="snep:Enr13x_25170"/>
<dbReference type="OrthoDB" id="241339at2"/>
<feature type="chain" id="PRO_5021954004" evidence="1">
    <location>
        <begin position="22"/>
        <end position="381"/>
    </location>
</feature>
<evidence type="ECO:0000256" key="1">
    <source>
        <dbReference type="SAM" id="SignalP"/>
    </source>
</evidence>
<dbReference type="Proteomes" id="UP000319004">
    <property type="component" value="Chromosome"/>
</dbReference>
<evidence type="ECO:0000313" key="2">
    <source>
        <dbReference type="EMBL" id="QDV42667.1"/>
    </source>
</evidence>
<keyword evidence="1" id="KW-0732">Signal</keyword>
<gene>
    <name evidence="2" type="ORF">Enr13x_25170</name>
</gene>
<dbReference type="AlphaFoldDB" id="A0A518HPG6"/>
<accession>A0A518HPG6</accession>
<dbReference type="EMBL" id="CP037423">
    <property type="protein sequence ID" value="QDV42667.1"/>
    <property type="molecule type" value="Genomic_DNA"/>
</dbReference>
<organism evidence="2 3">
    <name type="scientific">Stieleria neptunia</name>
    <dbReference type="NCBI Taxonomy" id="2527979"/>
    <lineage>
        <taxon>Bacteria</taxon>
        <taxon>Pseudomonadati</taxon>
        <taxon>Planctomycetota</taxon>
        <taxon>Planctomycetia</taxon>
        <taxon>Pirellulales</taxon>
        <taxon>Pirellulaceae</taxon>
        <taxon>Stieleria</taxon>
    </lineage>
</organism>
<feature type="signal peptide" evidence="1">
    <location>
        <begin position="1"/>
        <end position="21"/>
    </location>
</feature>
<keyword evidence="3" id="KW-1185">Reference proteome</keyword>
<proteinExistence type="predicted"/>
<evidence type="ECO:0000313" key="3">
    <source>
        <dbReference type="Proteomes" id="UP000319004"/>
    </source>
</evidence>
<sequence length="381" mass="41938" precursor="true">MRLLLSLLLVTAIWSVPPCSAQDYQLVEPSGVITGDVTMRPGQMVVDDANGRQYLFQRDRSFDSFDGRYAGYWLPPVNRVVRFPRSGRGRLQVSDLDDAFPRYVFSRRSVRPVGRHAGHHQRHGPAFIPPYYVYPYGYPTFGYGWQSFGTTLSVGPWGGGPWGGFAPWAGVGPRGWGGAVGPGRFHRPPLQSIVIDSNLVPRQPLPPVTAKLLNTAKREVRVTVTDRVAPDQSKRIPIAPGTSQPVVIHRDAGADLVRHVLTYAPDGSQITREVSTPIAPVPRYELTVHEWRLQSVAIDRTGKSPNVIEDSNFQGRGLGRFEIPPGDQFTGGTLDVVRIALQAGNQGTVAPLLDDQDDAPLRPVSSLEQMLLEQRKASGQK</sequence>
<name>A0A518HPG6_9BACT</name>